<dbReference type="GO" id="GO:0005737">
    <property type="term" value="C:cytoplasm"/>
    <property type="evidence" value="ECO:0007669"/>
    <property type="project" value="TreeGrafter"/>
</dbReference>
<feature type="active site" description="Nucleophile" evidence="1">
    <location>
        <position position="48"/>
    </location>
</feature>
<feature type="binding site" evidence="2">
    <location>
        <begin position="113"/>
        <end position="116"/>
    </location>
    <ligand>
        <name>glutathione</name>
        <dbReference type="ChEBI" id="CHEBI:57925"/>
    </ligand>
</feature>
<dbReference type="Pfam" id="PF13410">
    <property type="entry name" value="GST_C_2"/>
    <property type="match status" value="1"/>
</dbReference>
<dbReference type="PROSITE" id="PS50405">
    <property type="entry name" value="GST_CTER"/>
    <property type="match status" value="1"/>
</dbReference>
<feature type="site" description="Lowers pKa of active site Cys" evidence="3">
    <location>
        <position position="237"/>
    </location>
</feature>
<dbReference type="PANTHER" id="PTHR32419">
    <property type="entry name" value="GLUTATHIONYL-HYDROQUINONE REDUCTASE"/>
    <property type="match status" value="1"/>
</dbReference>
<dbReference type="PANTHER" id="PTHR32419:SF6">
    <property type="entry name" value="GLUTATHIONE S-TRANSFERASE OMEGA-LIKE 1-RELATED"/>
    <property type="match status" value="1"/>
</dbReference>
<accession>A0A1G8F1N2</accession>
<dbReference type="Gene3D" id="1.20.1050.10">
    <property type="match status" value="1"/>
</dbReference>
<dbReference type="InterPro" id="IPR040079">
    <property type="entry name" value="Glutathione_S-Trfase"/>
</dbReference>
<dbReference type="GO" id="GO:0004364">
    <property type="term" value="F:glutathione transferase activity"/>
    <property type="evidence" value="ECO:0007669"/>
    <property type="project" value="InterPro"/>
</dbReference>
<evidence type="ECO:0000313" key="6">
    <source>
        <dbReference type="Proteomes" id="UP000198923"/>
    </source>
</evidence>
<dbReference type="InterPro" id="IPR010987">
    <property type="entry name" value="Glutathione-S-Trfase_C-like"/>
</dbReference>
<keyword evidence="5" id="KW-0808">Transferase</keyword>
<dbReference type="EMBL" id="FNCN01000022">
    <property type="protein sequence ID" value="SDH76038.1"/>
    <property type="molecule type" value="Genomic_DNA"/>
</dbReference>
<gene>
    <name evidence="5" type="ORF">SAMN05421505_12211</name>
</gene>
<sequence>METMKLGREITGDGRFVRQPNRFTERIQPDGPYPPAPGRYHLYASYACPWAQRSLIVRRLLGLDDIIGVTIVDPIRDDKGWRFTLSPADRDPTTGAAYLSELYLATDPEYTGRYTVPCIWDTHEKRLVTNDYPQLTITLETAFAPWHAPGAPDLYPTHLRHDIDTMNDRLYSGINNAVYEAGFARSQPKYKEAVTRVFTTLDTLENRLTHQRYLHGPHLTDSDVRLYTTLARFDPVYYSHFKCSLRRLTDYPALWAYARDLYQHPAFHETTDFDHIKRHYYITQTNVNPSQIVPLGPDLDWNAPHNRA</sequence>
<dbReference type="SFLD" id="SFLDG01148">
    <property type="entry name" value="Xi_(cytGST)"/>
    <property type="match status" value="1"/>
</dbReference>
<feature type="binding site" evidence="2">
    <location>
        <position position="81"/>
    </location>
    <ligand>
        <name>glutathione</name>
        <dbReference type="ChEBI" id="CHEBI:57925"/>
    </ligand>
</feature>
<feature type="domain" description="GST C-terminal" evidence="4">
    <location>
        <begin position="156"/>
        <end position="280"/>
    </location>
</feature>
<evidence type="ECO:0000259" key="4">
    <source>
        <dbReference type="PROSITE" id="PS50405"/>
    </source>
</evidence>
<dbReference type="InterPro" id="IPR036249">
    <property type="entry name" value="Thioredoxin-like_sf"/>
</dbReference>
<dbReference type="Proteomes" id="UP000198923">
    <property type="component" value="Unassembled WGS sequence"/>
</dbReference>
<dbReference type="PIRSF" id="PIRSF015753">
    <property type="entry name" value="GST"/>
    <property type="match status" value="1"/>
</dbReference>
<dbReference type="InterPro" id="IPR047047">
    <property type="entry name" value="GST_Omega-like_C"/>
</dbReference>
<protein>
    <submittedName>
        <fullName evidence="5">Putative glutathione S-transferase</fullName>
    </submittedName>
</protein>
<dbReference type="InterPro" id="IPR016639">
    <property type="entry name" value="GST_Omega/GSH"/>
</dbReference>
<feature type="site" description="Lowers pKa of active site Cys" evidence="3">
    <location>
        <position position="280"/>
    </location>
</feature>
<dbReference type="CDD" id="cd03190">
    <property type="entry name" value="GST_C_Omega_like"/>
    <property type="match status" value="1"/>
</dbReference>
<keyword evidence="6" id="KW-1185">Reference proteome</keyword>
<dbReference type="STRING" id="504805.SAMN05421505_12211"/>
<feature type="active site" description="Proton donor/acceptor" evidence="1">
    <location>
        <position position="179"/>
    </location>
</feature>
<dbReference type="SUPFAM" id="SSF47616">
    <property type="entry name" value="GST C-terminal domain-like"/>
    <property type="match status" value="1"/>
</dbReference>
<evidence type="ECO:0000256" key="3">
    <source>
        <dbReference type="PIRSR" id="PIRSR015753-3"/>
    </source>
</evidence>
<evidence type="ECO:0000313" key="5">
    <source>
        <dbReference type="EMBL" id="SDH76038.1"/>
    </source>
</evidence>
<evidence type="ECO:0000256" key="1">
    <source>
        <dbReference type="PIRSR" id="PIRSR015753-1"/>
    </source>
</evidence>
<name>A0A1G8F1N2_9ACTN</name>
<proteinExistence type="predicted"/>
<dbReference type="InterPro" id="IPR036282">
    <property type="entry name" value="Glutathione-S-Trfase_C_sf"/>
</dbReference>
<dbReference type="SUPFAM" id="SSF52833">
    <property type="entry name" value="Thioredoxin-like"/>
    <property type="match status" value="1"/>
</dbReference>
<evidence type="ECO:0000256" key="2">
    <source>
        <dbReference type="PIRSR" id="PIRSR015753-2"/>
    </source>
</evidence>
<dbReference type="SFLD" id="SFLDS00019">
    <property type="entry name" value="Glutathione_Transferase_(cytos"/>
    <property type="match status" value="1"/>
</dbReference>
<dbReference type="InterPro" id="IPR004045">
    <property type="entry name" value="Glutathione_S-Trfase_N"/>
</dbReference>
<organism evidence="5 6">
    <name type="scientific">Sinosporangium album</name>
    <dbReference type="NCBI Taxonomy" id="504805"/>
    <lineage>
        <taxon>Bacteria</taxon>
        <taxon>Bacillati</taxon>
        <taxon>Actinomycetota</taxon>
        <taxon>Actinomycetes</taxon>
        <taxon>Streptosporangiales</taxon>
        <taxon>Streptosporangiaceae</taxon>
        <taxon>Sinosporangium</taxon>
    </lineage>
</organism>
<dbReference type="AlphaFoldDB" id="A0A1G8F1N2"/>
<dbReference type="SFLD" id="SFLDG01206">
    <property type="entry name" value="Xi.1"/>
    <property type="match status" value="1"/>
</dbReference>
<reference evidence="5 6" key="1">
    <citation type="submission" date="2016-10" db="EMBL/GenBank/DDBJ databases">
        <authorList>
            <person name="de Groot N.N."/>
        </authorList>
    </citation>
    <scope>NUCLEOTIDE SEQUENCE [LARGE SCALE GENOMIC DNA]</scope>
    <source>
        <strain evidence="5 6">CPCC 201354</strain>
    </source>
</reference>
<dbReference type="Pfam" id="PF13409">
    <property type="entry name" value="GST_N_2"/>
    <property type="match status" value="1"/>
</dbReference>
<dbReference type="Gene3D" id="3.40.30.10">
    <property type="entry name" value="Glutaredoxin"/>
    <property type="match status" value="1"/>
</dbReference>